<dbReference type="GO" id="GO:0005737">
    <property type="term" value="C:cytoplasm"/>
    <property type="evidence" value="ECO:0007669"/>
    <property type="project" value="UniProtKB-SubCell"/>
</dbReference>
<evidence type="ECO:0000313" key="13">
    <source>
        <dbReference type="Proteomes" id="UP000320333"/>
    </source>
</evidence>
<organism evidence="12 13">
    <name type="scientific">Chytriomyces confervae</name>
    <dbReference type="NCBI Taxonomy" id="246404"/>
    <lineage>
        <taxon>Eukaryota</taxon>
        <taxon>Fungi</taxon>
        <taxon>Fungi incertae sedis</taxon>
        <taxon>Chytridiomycota</taxon>
        <taxon>Chytridiomycota incertae sedis</taxon>
        <taxon>Chytridiomycetes</taxon>
        <taxon>Chytridiales</taxon>
        <taxon>Chytriomycetaceae</taxon>
        <taxon>Chytriomyces</taxon>
    </lineage>
</organism>
<feature type="compositionally biased region" description="Acidic residues" evidence="10">
    <location>
        <begin position="241"/>
        <end position="257"/>
    </location>
</feature>
<feature type="domain" description="Transcription factor Iwr1" evidence="11">
    <location>
        <begin position="174"/>
        <end position="244"/>
    </location>
</feature>
<dbReference type="PANTHER" id="PTHR31196">
    <property type="entry name" value="RNA POLYMERASE II NUCLEAR LOCALIZATION PROTEIN SLC7A6OS-RELATED"/>
    <property type="match status" value="1"/>
</dbReference>
<comment type="subcellular location">
    <subcellularLocation>
        <location evidence="3">Cytoplasm</location>
    </subcellularLocation>
    <subcellularLocation>
        <location evidence="2">Nucleus</location>
    </subcellularLocation>
</comment>
<evidence type="ECO:0000256" key="3">
    <source>
        <dbReference type="ARBA" id="ARBA00004496"/>
    </source>
</evidence>
<name>A0A507FCV8_9FUNG</name>
<evidence type="ECO:0000256" key="2">
    <source>
        <dbReference type="ARBA" id="ARBA00004123"/>
    </source>
</evidence>
<dbReference type="EMBL" id="QEAP01000177">
    <property type="protein sequence ID" value="TPX73575.1"/>
    <property type="molecule type" value="Genomic_DNA"/>
</dbReference>
<comment type="caution">
    <text evidence="12">The sequence shown here is derived from an EMBL/GenBank/DDBJ whole genome shotgun (WGS) entry which is preliminary data.</text>
</comment>
<feature type="compositionally biased region" description="Acidic residues" evidence="10">
    <location>
        <begin position="207"/>
        <end position="233"/>
    </location>
</feature>
<dbReference type="PANTHER" id="PTHR31196:SF2">
    <property type="entry name" value="RNA POLYMERASE II NUCLEAR LOCALIZATION PROTEIN SLC7A6OS-RELATED"/>
    <property type="match status" value="1"/>
</dbReference>
<evidence type="ECO:0000259" key="11">
    <source>
        <dbReference type="Pfam" id="PF08574"/>
    </source>
</evidence>
<keyword evidence="9" id="KW-0539">Nucleus</keyword>
<dbReference type="GO" id="GO:0015031">
    <property type="term" value="P:protein transport"/>
    <property type="evidence" value="ECO:0007669"/>
    <property type="project" value="UniProtKB-KW"/>
</dbReference>
<gene>
    <name evidence="12" type="ORF">CcCBS67573_g05150</name>
</gene>
<evidence type="ECO:0000256" key="4">
    <source>
        <dbReference type="ARBA" id="ARBA00010218"/>
    </source>
</evidence>
<dbReference type="InterPro" id="IPR040218">
    <property type="entry name" value="SLC7A6OS"/>
</dbReference>
<evidence type="ECO:0000256" key="9">
    <source>
        <dbReference type="ARBA" id="ARBA00023242"/>
    </source>
</evidence>
<evidence type="ECO:0000256" key="7">
    <source>
        <dbReference type="ARBA" id="ARBA00022490"/>
    </source>
</evidence>
<evidence type="ECO:0000256" key="5">
    <source>
        <dbReference type="ARBA" id="ARBA00017036"/>
    </source>
</evidence>
<keyword evidence="13" id="KW-1185">Reference proteome</keyword>
<feature type="region of interest" description="Disordered" evidence="10">
    <location>
        <begin position="207"/>
        <end position="257"/>
    </location>
</feature>
<dbReference type="AlphaFoldDB" id="A0A507FCV8"/>
<keyword evidence="8" id="KW-0653">Protein transport</keyword>
<dbReference type="GO" id="GO:0005634">
    <property type="term" value="C:nucleus"/>
    <property type="evidence" value="ECO:0007669"/>
    <property type="project" value="UniProtKB-SubCell"/>
</dbReference>
<accession>A0A507FCV8</accession>
<evidence type="ECO:0000256" key="10">
    <source>
        <dbReference type="SAM" id="MobiDB-lite"/>
    </source>
</evidence>
<evidence type="ECO:0000256" key="1">
    <source>
        <dbReference type="ARBA" id="ARBA00003202"/>
    </source>
</evidence>
<evidence type="ECO:0000256" key="8">
    <source>
        <dbReference type="ARBA" id="ARBA00022927"/>
    </source>
</evidence>
<sequence>MTSTSTTGTIIRVKRRLDEDEDEQDAIPSTLFIKKVRVSSAANSESNAQASAPDASMVFRFNHSTNSSHVGNDPRLLIPRVKSVSRKNQISEAGDGRAKLVADMLSESRNARFKIVSQNRVLAGDGSQVKILDVAKEEADLHDGDDATLPESVRAMMQEYTKSQIGPQQNEEAKYVYDVYFHEGEVSTNSQLIDSHRAIAFELNEDDTEQVYFNDDEGDDDDGMDDDEDSNAEDDWRNEYPDSDIDEEMMQEDDDAY</sequence>
<dbReference type="Proteomes" id="UP000320333">
    <property type="component" value="Unassembled WGS sequence"/>
</dbReference>
<dbReference type="InterPro" id="IPR013883">
    <property type="entry name" value="TF_Iwr1_dom"/>
</dbReference>
<keyword evidence="6" id="KW-0813">Transport</keyword>
<reference evidence="12 13" key="1">
    <citation type="journal article" date="2019" name="Sci. Rep.">
        <title>Comparative genomics of chytrid fungi reveal insights into the obligate biotrophic and pathogenic lifestyle of Synchytrium endobioticum.</title>
        <authorList>
            <person name="van de Vossenberg B.T.L.H."/>
            <person name="Warris S."/>
            <person name="Nguyen H.D.T."/>
            <person name="van Gent-Pelzer M.P.E."/>
            <person name="Joly D.L."/>
            <person name="van de Geest H.C."/>
            <person name="Bonants P.J.M."/>
            <person name="Smith D.S."/>
            <person name="Levesque C.A."/>
            <person name="van der Lee T.A.J."/>
        </authorList>
    </citation>
    <scope>NUCLEOTIDE SEQUENCE [LARGE SCALE GENOMIC DNA]</scope>
    <source>
        <strain evidence="12 13">CBS 675.73</strain>
    </source>
</reference>
<dbReference type="OrthoDB" id="2124369at2759"/>
<protein>
    <recommendedName>
        <fullName evidence="5">Probable RNA polymerase II nuclear localization protein SLC7A6OS</fullName>
    </recommendedName>
</protein>
<dbReference type="GO" id="GO:0032502">
    <property type="term" value="P:developmental process"/>
    <property type="evidence" value="ECO:0007669"/>
    <property type="project" value="TreeGrafter"/>
</dbReference>
<evidence type="ECO:0000256" key="6">
    <source>
        <dbReference type="ARBA" id="ARBA00022448"/>
    </source>
</evidence>
<proteinExistence type="inferred from homology"/>
<comment type="function">
    <text evidence="1">Directs RNA polymerase II nuclear import.</text>
</comment>
<keyword evidence="7" id="KW-0963">Cytoplasm</keyword>
<dbReference type="Pfam" id="PF08574">
    <property type="entry name" value="Iwr1"/>
    <property type="match status" value="1"/>
</dbReference>
<evidence type="ECO:0000313" key="12">
    <source>
        <dbReference type="EMBL" id="TPX73575.1"/>
    </source>
</evidence>
<comment type="similarity">
    <text evidence="4">Belongs to the IWR1/SLC7A6OS family.</text>
</comment>